<gene>
    <name evidence="1" type="ordered locus">WEN_02930</name>
</gene>
<organism evidence="1 2">
    <name type="scientific">Mycoplasma wenyonii (strain Massachusetts)</name>
    <name type="common">Eperythrozoon wenyonii</name>
    <dbReference type="NCBI Taxonomy" id="1197325"/>
    <lineage>
        <taxon>Bacteria</taxon>
        <taxon>Bacillati</taxon>
        <taxon>Mycoplasmatota</taxon>
        <taxon>Mollicutes</taxon>
        <taxon>Mycoplasmataceae</taxon>
        <taxon>Mycoplasma</taxon>
    </lineage>
</organism>
<protein>
    <submittedName>
        <fullName evidence="1">Uncharacterized protein</fullName>
    </submittedName>
</protein>
<proteinExistence type="predicted"/>
<evidence type="ECO:0000313" key="1">
    <source>
        <dbReference type="EMBL" id="AFN65369.1"/>
    </source>
</evidence>
<accession>I6YM45</accession>
<dbReference type="EMBL" id="CP003703">
    <property type="protein sequence ID" value="AFN65369.1"/>
    <property type="molecule type" value="Genomic_DNA"/>
</dbReference>
<dbReference type="KEGG" id="mwe:WEN_02930"/>
<dbReference type="RefSeq" id="WP_014850078.1">
    <property type="nucleotide sequence ID" value="NC_018149.1"/>
</dbReference>
<dbReference type="STRING" id="1197325.WEN_02930"/>
<name>I6YM45_MYCWM</name>
<keyword evidence="2" id="KW-1185">Reference proteome</keyword>
<dbReference type="PATRIC" id="fig|1197325.3.peg.631"/>
<evidence type="ECO:0000313" key="2">
    <source>
        <dbReference type="Proteomes" id="UP000009005"/>
    </source>
</evidence>
<dbReference type="AlphaFoldDB" id="I6YM45"/>
<sequence length="222" mass="25455">MAVSPAIKAFQIFFWLSSVATVPFEVKHVGKNINHLSGKGIRRVTYQQELPPIKVIKPANNSQVAMKKAVEILKDSEDGKNKEDRRGCFWMPKLPWVELFFCFNVDKLNSLFLFHFNSRARGQLEEKLNRIGSISVGREVTMNFVNGKNDSMSRSLKTNHLKTHLAWMNKWRTEFKPSKHCRITKLNENYTLTCNASSEGTAREAWTHNISHGEVHIPESAL</sequence>
<reference evidence="1 2" key="1">
    <citation type="journal article" date="2012" name="J. Bacteriol.">
        <title>Complete genome sequence of Mycoplasma wenyonii strain Massachusetts.</title>
        <authorList>
            <person name="Dos Santos A.P."/>
            <person name="Guimaraes A.M."/>
            <person name="do Nascimento N.C."/>
            <person name="Sanmiguel P.J."/>
            <person name="Messick J.B."/>
        </authorList>
    </citation>
    <scope>NUCLEOTIDE SEQUENCE [LARGE SCALE GENOMIC DNA]</scope>
    <source>
        <strain evidence="1 2">Massachusetts</strain>
    </source>
</reference>
<dbReference type="Proteomes" id="UP000009005">
    <property type="component" value="Chromosome"/>
</dbReference>
<dbReference type="OrthoDB" id="402795at2"/>
<dbReference type="HOGENOM" id="CLU_106274_1_0_14"/>